<keyword evidence="2" id="KW-0677">Repeat</keyword>
<evidence type="ECO:0000256" key="3">
    <source>
        <dbReference type="PROSITE-ProRule" id="PRU00221"/>
    </source>
</evidence>
<proteinExistence type="predicted"/>
<dbReference type="Ensembl" id="ENSSORT00005038873.1">
    <property type="protein sequence ID" value="ENSSORP00005037886.1"/>
    <property type="gene ID" value="ENSSORG00005017752.1"/>
</dbReference>
<dbReference type="Proteomes" id="UP000472271">
    <property type="component" value="Chromosome 12"/>
</dbReference>
<dbReference type="InterPro" id="IPR001680">
    <property type="entry name" value="WD40_rpt"/>
</dbReference>
<reference evidence="4" key="3">
    <citation type="submission" date="2025-09" db="UniProtKB">
        <authorList>
            <consortium name="Ensembl"/>
        </authorList>
    </citation>
    <scope>IDENTIFICATION</scope>
</reference>
<evidence type="ECO:0000256" key="2">
    <source>
        <dbReference type="ARBA" id="ARBA00022737"/>
    </source>
</evidence>
<dbReference type="AlphaFoldDB" id="A0A673B6G8"/>
<dbReference type="InterPro" id="IPR036322">
    <property type="entry name" value="WD40_repeat_dom_sf"/>
</dbReference>
<dbReference type="Gene3D" id="2.130.10.10">
    <property type="entry name" value="YVTN repeat-like/Quinoprotein amine dehydrogenase"/>
    <property type="match status" value="2"/>
</dbReference>
<accession>A0A673B6G8</accession>
<organism evidence="4 5">
    <name type="scientific">Sphaeramia orbicularis</name>
    <name type="common">orbiculate cardinalfish</name>
    <dbReference type="NCBI Taxonomy" id="375764"/>
    <lineage>
        <taxon>Eukaryota</taxon>
        <taxon>Metazoa</taxon>
        <taxon>Chordata</taxon>
        <taxon>Craniata</taxon>
        <taxon>Vertebrata</taxon>
        <taxon>Euteleostomi</taxon>
        <taxon>Actinopterygii</taxon>
        <taxon>Neopterygii</taxon>
        <taxon>Teleostei</taxon>
        <taxon>Neoteleostei</taxon>
        <taxon>Acanthomorphata</taxon>
        <taxon>Gobiaria</taxon>
        <taxon>Kurtiformes</taxon>
        <taxon>Apogonoidei</taxon>
        <taxon>Apogonidae</taxon>
        <taxon>Apogoninae</taxon>
        <taxon>Sphaeramia</taxon>
    </lineage>
</organism>
<dbReference type="InterPro" id="IPR040102">
    <property type="entry name" value="WDR41"/>
</dbReference>
<dbReference type="GO" id="GO:0010506">
    <property type="term" value="P:regulation of autophagy"/>
    <property type="evidence" value="ECO:0007669"/>
    <property type="project" value="InterPro"/>
</dbReference>
<dbReference type="InterPro" id="IPR019775">
    <property type="entry name" value="WD40_repeat_CS"/>
</dbReference>
<dbReference type="Pfam" id="PF25178">
    <property type="entry name" value="Beta-prop_WDR41"/>
    <property type="match status" value="1"/>
</dbReference>
<dbReference type="SUPFAM" id="SSF50978">
    <property type="entry name" value="WD40 repeat-like"/>
    <property type="match status" value="1"/>
</dbReference>
<protein>
    <submittedName>
        <fullName evidence="4">Uncharacterized protein</fullName>
    </submittedName>
</protein>
<dbReference type="SMART" id="SM00320">
    <property type="entry name" value="WD40"/>
    <property type="match status" value="5"/>
</dbReference>
<evidence type="ECO:0000313" key="4">
    <source>
        <dbReference type="Ensembl" id="ENSSORP00005037886.1"/>
    </source>
</evidence>
<keyword evidence="5" id="KW-1185">Reference proteome</keyword>
<gene>
    <name evidence="4" type="primary">wdr41</name>
</gene>
<dbReference type="PROSITE" id="PS00678">
    <property type="entry name" value="WD_REPEATS_1"/>
    <property type="match status" value="1"/>
</dbReference>
<reference evidence="4" key="1">
    <citation type="submission" date="2019-06" db="EMBL/GenBank/DDBJ databases">
        <authorList>
            <consortium name="Wellcome Sanger Institute Data Sharing"/>
        </authorList>
    </citation>
    <scope>NUCLEOTIDE SEQUENCE [LARGE SCALE GENOMIC DNA]</scope>
</reference>
<name>A0A673B6G8_9TELE</name>
<reference evidence="4" key="2">
    <citation type="submission" date="2025-08" db="UniProtKB">
        <authorList>
            <consortium name="Ensembl"/>
        </authorList>
    </citation>
    <scope>IDENTIFICATION</scope>
</reference>
<dbReference type="GO" id="GO:0005765">
    <property type="term" value="C:lysosomal membrane"/>
    <property type="evidence" value="ECO:0007669"/>
    <property type="project" value="TreeGrafter"/>
</dbReference>
<dbReference type="Pfam" id="PF00400">
    <property type="entry name" value="WD40"/>
    <property type="match status" value="2"/>
</dbReference>
<dbReference type="PRINTS" id="PR00320">
    <property type="entry name" value="GPROTEINBRPT"/>
</dbReference>
<sequence length="409" mass="45204">MLRWILGGREAQSSVEKTPVLCIGEEQPKNWFTELQVLKGHFDIVRFLVQIDDFRCASAGDDGLVLVWNVETGEKLLELRGHSQQITAITTFKCSNGLTTHTSLITASSDRSLSLWDPDTGNRVQTISDLQSSVKVIYLPKNCVAAAMDKEIVIYRLILSADSSVSVAEIRCLSDHRDQIRALININDNLFASGSHVGELILWDAVDLNILAYEHILWEESQSSPHAEIRMGAPKPSEMSIQHLTTNGKLILAAVGSGLYVYSVETKTVVAYRKVAHDSDVLHTMLLSDSELMSCSEDGSVRIWEIQDLPLPAEPASAGFFGMWTFGRSGKQTGPPSKKVMDVPNIRMLELTGDLIGHSGAVQMFVSFKENGLVTCSTDHLLILWKNGERQSHLRSLALFQKLEENGGL</sequence>
<dbReference type="PROSITE" id="PS50082">
    <property type="entry name" value="WD_REPEATS_2"/>
    <property type="match status" value="1"/>
</dbReference>
<keyword evidence="1 3" id="KW-0853">WD repeat</keyword>
<evidence type="ECO:0000313" key="5">
    <source>
        <dbReference type="Proteomes" id="UP000472271"/>
    </source>
</evidence>
<dbReference type="PANTHER" id="PTHR22805">
    <property type="entry name" value="WDR41-RELATED"/>
    <property type="match status" value="1"/>
</dbReference>
<dbReference type="InterPro" id="IPR015943">
    <property type="entry name" value="WD40/YVTN_repeat-like_dom_sf"/>
</dbReference>
<dbReference type="InterPro" id="IPR020472">
    <property type="entry name" value="WD40_PAC1"/>
</dbReference>
<evidence type="ECO:0000256" key="1">
    <source>
        <dbReference type="ARBA" id="ARBA00022574"/>
    </source>
</evidence>
<feature type="repeat" description="WD" evidence="3">
    <location>
        <begin position="79"/>
        <end position="126"/>
    </location>
</feature>
<dbReference type="PANTHER" id="PTHR22805:SF2">
    <property type="entry name" value="WD REPEAT-CONTAINING PROTEIN 41"/>
    <property type="match status" value="1"/>
</dbReference>